<dbReference type="Pfam" id="PF00702">
    <property type="entry name" value="Hydrolase"/>
    <property type="match status" value="1"/>
</dbReference>
<evidence type="ECO:0000256" key="9">
    <source>
        <dbReference type="ARBA" id="ARBA00022989"/>
    </source>
</evidence>
<evidence type="ECO:0000256" key="2">
    <source>
        <dbReference type="ARBA" id="ARBA00022553"/>
    </source>
</evidence>
<keyword evidence="9 11" id="KW-1133">Transmembrane helix</keyword>
<evidence type="ECO:0000256" key="1">
    <source>
        <dbReference type="ARBA" id="ARBA00004141"/>
    </source>
</evidence>
<evidence type="ECO:0000313" key="12">
    <source>
        <dbReference type="EMBL" id="EFD92402.1"/>
    </source>
</evidence>
<proteinExistence type="predicted"/>
<dbReference type="InterPro" id="IPR023214">
    <property type="entry name" value="HAD_sf"/>
</dbReference>
<keyword evidence="2" id="KW-0597">Phosphoprotein</keyword>
<protein>
    <submittedName>
        <fullName evidence="12">ATPase, P-type (Transporting), HAD superfamily, subfamily IC</fullName>
    </submittedName>
</protein>
<gene>
    <name evidence="12" type="ORF">BJBARM5_0878</name>
</gene>
<evidence type="ECO:0000256" key="11">
    <source>
        <dbReference type="SAM" id="Phobius"/>
    </source>
</evidence>
<dbReference type="InterPro" id="IPR036412">
    <property type="entry name" value="HAD-like_sf"/>
</dbReference>
<dbReference type="InterPro" id="IPR023299">
    <property type="entry name" value="ATPase_P-typ_cyto_dom_N"/>
</dbReference>
<dbReference type="PROSITE" id="PS00154">
    <property type="entry name" value="ATPASE_E1_E2"/>
    <property type="match status" value="1"/>
</dbReference>
<dbReference type="PRINTS" id="PR00120">
    <property type="entry name" value="HATPASE"/>
</dbReference>
<comment type="subcellular location">
    <subcellularLocation>
        <location evidence="1">Membrane</location>
        <topology evidence="1">Multi-pass membrane protein</topology>
    </subcellularLocation>
</comment>
<feature type="transmembrane region" description="Helical" evidence="11">
    <location>
        <begin position="404"/>
        <end position="425"/>
    </location>
</feature>
<feature type="transmembrane region" description="Helical" evidence="11">
    <location>
        <begin position="311"/>
        <end position="328"/>
    </location>
</feature>
<dbReference type="GO" id="GO:0005524">
    <property type="term" value="F:ATP binding"/>
    <property type="evidence" value="ECO:0007669"/>
    <property type="project" value="UniProtKB-KW"/>
</dbReference>
<dbReference type="SFLD" id="SFLDF00027">
    <property type="entry name" value="p-type_atpase"/>
    <property type="match status" value="1"/>
</dbReference>
<keyword evidence="5" id="KW-0547">Nucleotide-binding</keyword>
<dbReference type="Gene3D" id="3.40.1110.10">
    <property type="entry name" value="Calcium-transporting ATPase, cytoplasmic domain N"/>
    <property type="match status" value="1"/>
</dbReference>
<organism evidence="12 13">
    <name type="scientific">Candidatus Parvarchaeum acidophilus ARMAN-5</name>
    <dbReference type="NCBI Taxonomy" id="662762"/>
    <lineage>
        <taxon>Archaea</taxon>
        <taxon>Candidatus Parvarchaeota</taxon>
        <taxon>Candidatus Parvarchaeum</taxon>
    </lineage>
</organism>
<keyword evidence="3 11" id="KW-0812">Transmembrane</keyword>
<evidence type="ECO:0000256" key="5">
    <source>
        <dbReference type="ARBA" id="ARBA00022741"/>
    </source>
</evidence>
<evidence type="ECO:0000256" key="10">
    <source>
        <dbReference type="ARBA" id="ARBA00023136"/>
    </source>
</evidence>
<feature type="transmembrane region" description="Helical" evidence="11">
    <location>
        <begin position="463"/>
        <end position="484"/>
    </location>
</feature>
<feature type="transmembrane region" description="Helical" evidence="11">
    <location>
        <begin position="437"/>
        <end position="457"/>
    </location>
</feature>
<name>D6GWK1_PARA5</name>
<dbReference type="GO" id="GO:0016020">
    <property type="term" value="C:membrane"/>
    <property type="evidence" value="ECO:0007669"/>
    <property type="project" value="UniProtKB-SubCell"/>
</dbReference>
<dbReference type="InterPro" id="IPR023298">
    <property type="entry name" value="ATPase_P-typ_TM_dom_sf"/>
</dbReference>
<keyword evidence="7" id="KW-0460">Magnesium</keyword>
<dbReference type="Proteomes" id="UP000009376">
    <property type="component" value="Unassembled WGS sequence"/>
</dbReference>
<evidence type="ECO:0000256" key="6">
    <source>
        <dbReference type="ARBA" id="ARBA00022840"/>
    </source>
</evidence>
<feature type="transmembrane region" description="Helical" evidence="11">
    <location>
        <begin position="372"/>
        <end position="392"/>
    </location>
</feature>
<dbReference type="PANTHER" id="PTHR42861">
    <property type="entry name" value="CALCIUM-TRANSPORTING ATPASE"/>
    <property type="match status" value="1"/>
</dbReference>
<keyword evidence="4" id="KW-0479">Metal-binding</keyword>
<dbReference type="NCBIfam" id="TIGR01494">
    <property type="entry name" value="ATPase_P-type"/>
    <property type="match status" value="2"/>
</dbReference>
<evidence type="ECO:0000256" key="7">
    <source>
        <dbReference type="ARBA" id="ARBA00022842"/>
    </source>
</evidence>
<dbReference type="InterPro" id="IPR001757">
    <property type="entry name" value="P_typ_ATPase"/>
</dbReference>
<dbReference type="InterPro" id="IPR044492">
    <property type="entry name" value="P_typ_ATPase_HD_dom"/>
</dbReference>
<keyword evidence="10 11" id="KW-0472">Membrane</keyword>
<evidence type="ECO:0000256" key="8">
    <source>
        <dbReference type="ARBA" id="ARBA00022967"/>
    </source>
</evidence>
<dbReference type="AlphaFoldDB" id="D6GWK1"/>
<dbReference type="SFLD" id="SFLDG00002">
    <property type="entry name" value="C1.7:_P-type_atpase_like"/>
    <property type="match status" value="1"/>
</dbReference>
<dbReference type="GO" id="GO:0016887">
    <property type="term" value="F:ATP hydrolysis activity"/>
    <property type="evidence" value="ECO:0007669"/>
    <property type="project" value="InterPro"/>
</dbReference>
<sequence length="498" mass="55103">MNVVCLDKTGTITKNELSVLTPLPYNNFSEKDVLYYASIASRLEDNDEIDNAIITGFKKNSDENKEEEYSVNKFIPFNPATKLSQSEAVINGKNVKIIKGFPERVVLTAKVSSDYVTKINKDIDELSSKGYRVIAVAINQDNNWKFVGLIPLSDRPREDSMKLISDLKQLGISVKMLTGDSVATAKEIAKEVGIGENILDVKELNGLDEKSLVELVKKSDGFAGVLPKDKYLVVKALQDAGFHVGMTGDGVNDAPALKQAEVGIAVSNATDVAKSAATIVLTSAGIEPIVNAVKESRDIFERIITYTIKKVTWMLQVAFFLSIAFVYLRFLVISALQLILMIFLNDIASIVISTDRESFSKNPDHWDAKVILYSAFIFAGMLLVNSTIIAYIGLTYFHLNHEEFGTMLFVSFIFSVNIMLLSIRARRRFTSSMPSKPVLLQIIGSVSIAAIMGYFGILMPSISIKLIALAAIMAIVFMIITDFLKVYIYKSETEFIDL</sequence>
<dbReference type="SFLD" id="SFLDS00003">
    <property type="entry name" value="Haloacid_Dehalogenase"/>
    <property type="match status" value="1"/>
</dbReference>
<dbReference type="PRINTS" id="PR00119">
    <property type="entry name" value="CATATPASE"/>
</dbReference>
<keyword evidence="8" id="KW-1278">Translocase</keyword>
<dbReference type="Gene3D" id="1.20.1110.10">
    <property type="entry name" value="Calcium-transporting ATPase, transmembrane domain"/>
    <property type="match status" value="1"/>
</dbReference>
<dbReference type="Gene3D" id="3.40.50.1000">
    <property type="entry name" value="HAD superfamily/HAD-like"/>
    <property type="match status" value="1"/>
</dbReference>
<reference evidence="12 13" key="1">
    <citation type="journal article" date="2010" name="Proc. Natl. Acad. Sci. U.S.A.">
        <title>Enigmatic, ultrasmall, uncultivated Archaea.</title>
        <authorList>
            <person name="Baker B.J."/>
            <person name="Comolli L.R."/>
            <person name="Dick G.J."/>
            <person name="Hauser L.J."/>
            <person name="Hyatt D."/>
            <person name="Dill B.D."/>
            <person name="Land M.L."/>
            <person name="Verberkmoes N.C."/>
            <person name="Hettich R.L."/>
            <person name="Banfield J.F."/>
        </authorList>
    </citation>
    <scope>NUCLEOTIDE SEQUENCE [LARGE SCALE GENOMIC DNA]</scope>
</reference>
<evidence type="ECO:0000313" key="13">
    <source>
        <dbReference type="Proteomes" id="UP000009376"/>
    </source>
</evidence>
<dbReference type="InterPro" id="IPR018303">
    <property type="entry name" value="ATPase_P-typ_P_site"/>
</dbReference>
<dbReference type="SUPFAM" id="SSF56784">
    <property type="entry name" value="HAD-like"/>
    <property type="match status" value="1"/>
</dbReference>
<dbReference type="FunFam" id="3.40.50.1000:FF:000211">
    <property type="entry name" value="Plasma membrane ATPase"/>
    <property type="match status" value="1"/>
</dbReference>
<evidence type="ECO:0000256" key="3">
    <source>
        <dbReference type="ARBA" id="ARBA00022692"/>
    </source>
</evidence>
<dbReference type="GO" id="GO:0046872">
    <property type="term" value="F:metal ion binding"/>
    <property type="evidence" value="ECO:0007669"/>
    <property type="project" value="UniProtKB-KW"/>
</dbReference>
<dbReference type="SUPFAM" id="SSF81665">
    <property type="entry name" value="Calcium ATPase, transmembrane domain M"/>
    <property type="match status" value="1"/>
</dbReference>
<dbReference type="EMBL" id="GG745600">
    <property type="protein sequence ID" value="EFD92402.1"/>
    <property type="molecule type" value="Genomic_DNA"/>
</dbReference>
<evidence type="ECO:0000256" key="4">
    <source>
        <dbReference type="ARBA" id="ARBA00022723"/>
    </source>
</evidence>
<accession>D6GWK1</accession>
<dbReference type="SUPFAM" id="SSF81660">
    <property type="entry name" value="Metal cation-transporting ATPase, ATP-binding domain N"/>
    <property type="match status" value="1"/>
</dbReference>
<keyword evidence="6" id="KW-0067">ATP-binding</keyword>